<reference evidence="1 2" key="1">
    <citation type="journal article" date="2014" name="PLoS Genet.">
        <title>Analysis of the Phlebiopsis gigantea genome, transcriptome and secretome provides insight into its pioneer colonization strategies of wood.</title>
        <authorList>
            <person name="Hori C."/>
            <person name="Ishida T."/>
            <person name="Igarashi K."/>
            <person name="Samejima M."/>
            <person name="Suzuki H."/>
            <person name="Master E."/>
            <person name="Ferreira P."/>
            <person name="Ruiz-Duenas F.J."/>
            <person name="Held B."/>
            <person name="Canessa P."/>
            <person name="Larrondo L.F."/>
            <person name="Schmoll M."/>
            <person name="Druzhinina I.S."/>
            <person name="Kubicek C.P."/>
            <person name="Gaskell J.A."/>
            <person name="Kersten P."/>
            <person name="St John F."/>
            <person name="Glasner J."/>
            <person name="Sabat G."/>
            <person name="Splinter BonDurant S."/>
            <person name="Syed K."/>
            <person name="Yadav J."/>
            <person name="Mgbeahuruike A.C."/>
            <person name="Kovalchuk A."/>
            <person name="Asiegbu F.O."/>
            <person name="Lackner G."/>
            <person name="Hoffmeister D."/>
            <person name="Rencoret J."/>
            <person name="Gutierrez A."/>
            <person name="Sun H."/>
            <person name="Lindquist E."/>
            <person name="Barry K."/>
            <person name="Riley R."/>
            <person name="Grigoriev I.V."/>
            <person name="Henrissat B."/>
            <person name="Kues U."/>
            <person name="Berka R.M."/>
            <person name="Martinez A.T."/>
            <person name="Covert S.F."/>
            <person name="Blanchette R.A."/>
            <person name="Cullen D."/>
        </authorList>
    </citation>
    <scope>NUCLEOTIDE SEQUENCE [LARGE SCALE GENOMIC DNA]</scope>
    <source>
        <strain evidence="1 2">11061_1 CR5-6</strain>
    </source>
</reference>
<evidence type="ECO:0000313" key="1">
    <source>
        <dbReference type="EMBL" id="KIP07469.1"/>
    </source>
</evidence>
<organism evidence="1 2">
    <name type="scientific">Phlebiopsis gigantea (strain 11061_1 CR5-6)</name>
    <name type="common">White-rot fungus</name>
    <name type="synonym">Peniophora gigantea</name>
    <dbReference type="NCBI Taxonomy" id="745531"/>
    <lineage>
        <taxon>Eukaryota</taxon>
        <taxon>Fungi</taxon>
        <taxon>Dikarya</taxon>
        <taxon>Basidiomycota</taxon>
        <taxon>Agaricomycotina</taxon>
        <taxon>Agaricomycetes</taxon>
        <taxon>Polyporales</taxon>
        <taxon>Phanerochaetaceae</taxon>
        <taxon>Phlebiopsis</taxon>
    </lineage>
</organism>
<gene>
    <name evidence="1" type="ORF">PHLGIDRAFT_415211</name>
</gene>
<dbReference type="EMBL" id="KN840496">
    <property type="protein sequence ID" value="KIP07469.1"/>
    <property type="molecule type" value="Genomic_DNA"/>
</dbReference>
<dbReference type="Proteomes" id="UP000053257">
    <property type="component" value="Unassembled WGS sequence"/>
</dbReference>
<proteinExistence type="predicted"/>
<sequence length="76" mass="8999">MIRPNNQLFHIPDNLWIMYNSGSVQTIMYGMVGQEYTHTHIHTHTHTHRKALEENICNRAEASNYPEHDHFQIQEA</sequence>
<dbReference type="AlphaFoldDB" id="A0A0C3NQM3"/>
<evidence type="ECO:0000313" key="2">
    <source>
        <dbReference type="Proteomes" id="UP000053257"/>
    </source>
</evidence>
<dbReference type="HOGENOM" id="CLU_2655332_0_0_1"/>
<protein>
    <submittedName>
        <fullName evidence="1">Uncharacterized protein</fullName>
    </submittedName>
</protein>
<accession>A0A0C3NQM3</accession>
<keyword evidence="2" id="KW-1185">Reference proteome</keyword>
<name>A0A0C3NQM3_PHLG1</name>